<keyword evidence="7" id="KW-0813">Transport</keyword>
<comment type="caution">
    <text evidence="9">The sequence shown here is derived from an EMBL/GenBank/DDBJ whole genome shotgun (WGS) entry which is preliminary data.</text>
</comment>
<dbReference type="RefSeq" id="WP_132794443.1">
    <property type="nucleotide sequence ID" value="NZ_SLXM01000004.1"/>
</dbReference>
<keyword evidence="6" id="KW-0472">Membrane</keyword>
<evidence type="ECO:0000256" key="1">
    <source>
        <dbReference type="ARBA" id="ARBA00004162"/>
    </source>
</evidence>
<dbReference type="Proteomes" id="UP000294564">
    <property type="component" value="Unassembled WGS sequence"/>
</dbReference>
<dbReference type="PANTHER" id="PTHR30558">
    <property type="entry name" value="EXBD MEMBRANE COMPONENT OF PMF-DRIVEN MACROMOLECULE IMPORT SYSTEM"/>
    <property type="match status" value="1"/>
</dbReference>
<dbReference type="AlphaFoldDB" id="A0A4V2SLX9"/>
<evidence type="ECO:0000256" key="4">
    <source>
        <dbReference type="ARBA" id="ARBA00022692"/>
    </source>
</evidence>
<dbReference type="GO" id="GO:0005886">
    <property type="term" value="C:plasma membrane"/>
    <property type="evidence" value="ECO:0007669"/>
    <property type="project" value="UniProtKB-SubCell"/>
</dbReference>
<keyword evidence="10" id="KW-1185">Reference proteome</keyword>
<evidence type="ECO:0000256" key="5">
    <source>
        <dbReference type="ARBA" id="ARBA00022989"/>
    </source>
</evidence>
<reference evidence="9 10" key="1">
    <citation type="submission" date="2019-03" db="EMBL/GenBank/DDBJ databases">
        <title>Genomic Encyclopedia of Type Strains, Phase IV (KMG-IV): sequencing the most valuable type-strain genomes for metagenomic binning, comparative biology and taxonomic classification.</title>
        <authorList>
            <person name="Goeker M."/>
        </authorList>
    </citation>
    <scope>NUCLEOTIDE SEQUENCE [LARGE SCALE GENOMIC DNA]</scope>
    <source>
        <strain evidence="9 10">DSM 14836</strain>
    </source>
</reference>
<comment type="similarity">
    <text evidence="2 7">Belongs to the ExbD/TolR family.</text>
</comment>
<proteinExistence type="inferred from homology"/>
<dbReference type="OrthoDB" id="9801500at2"/>
<feature type="coiled-coil region" evidence="8">
    <location>
        <begin position="162"/>
        <end position="189"/>
    </location>
</feature>
<dbReference type="EMBL" id="SLXM01000004">
    <property type="protein sequence ID" value="TCP25056.1"/>
    <property type="molecule type" value="Genomic_DNA"/>
</dbReference>
<evidence type="ECO:0000256" key="6">
    <source>
        <dbReference type="ARBA" id="ARBA00023136"/>
    </source>
</evidence>
<dbReference type="GO" id="GO:0022857">
    <property type="term" value="F:transmembrane transporter activity"/>
    <property type="evidence" value="ECO:0007669"/>
    <property type="project" value="InterPro"/>
</dbReference>
<evidence type="ECO:0000256" key="7">
    <source>
        <dbReference type="RuleBase" id="RU003879"/>
    </source>
</evidence>
<evidence type="ECO:0000256" key="8">
    <source>
        <dbReference type="SAM" id="Coils"/>
    </source>
</evidence>
<name>A0A4V2SLX9_9FLAO</name>
<evidence type="ECO:0000256" key="2">
    <source>
        <dbReference type="ARBA" id="ARBA00005811"/>
    </source>
</evidence>
<keyword evidence="7" id="KW-0653">Protein transport</keyword>
<keyword evidence="3" id="KW-1003">Cell membrane</keyword>
<protein>
    <submittedName>
        <fullName evidence="9">Biopolymer transport protein ExbD</fullName>
    </submittedName>
</protein>
<evidence type="ECO:0000313" key="9">
    <source>
        <dbReference type="EMBL" id="TCP25056.1"/>
    </source>
</evidence>
<evidence type="ECO:0000313" key="10">
    <source>
        <dbReference type="Proteomes" id="UP000294564"/>
    </source>
</evidence>
<keyword evidence="8" id="KW-0175">Coiled coil</keyword>
<dbReference type="PANTHER" id="PTHR30558:SF3">
    <property type="entry name" value="BIOPOLYMER TRANSPORT PROTEIN EXBD-RELATED"/>
    <property type="match status" value="1"/>
</dbReference>
<dbReference type="Pfam" id="PF02472">
    <property type="entry name" value="ExbD"/>
    <property type="match status" value="1"/>
</dbReference>
<comment type="subcellular location">
    <subcellularLocation>
        <location evidence="1">Cell membrane</location>
        <topology evidence="1">Single-pass membrane protein</topology>
    </subcellularLocation>
    <subcellularLocation>
        <location evidence="7">Cell membrane</location>
        <topology evidence="7">Single-pass type II membrane protein</topology>
    </subcellularLocation>
</comment>
<dbReference type="InterPro" id="IPR003400">
    <property type="entry name" value="ExbD"/>
</dbReference>
<dbReference type="GO" id="GO:0015031">
    <property type="term" value="P:protein transport"/>
    <property type="evidence" value="ECO:0007669"/>
    <property type="project" value="UniProtKB-KW"/>
</dbReference>
<keyword evidence="4 7" id="KW-0812">Transmembrane</keyword>
<sequence>MARRENPEINAGSMADIAFLLLIFFLVTTTMDVDSGISMKLPEKPPANYDPPKIKEKNIFEISINRNNDLFVDGDVMELKDLKGAAKKFIDNGGGIGNPMPGEEKGKECDYCNGDRDPESSDHPNKAIISIESDRAADYEVYVSIQNELRRAYTELRNELSLKKYKRTFDEIEEAYKKSGNKDENLERQVQVIKDSYPQIITDLDPTGTE</sequence>
<organism evidence="9 10">
    <name type="scientific">Tenacibaculum skagerrakense</name>
    <dbReference type="NCBI Taxonomy" id="186571"/>
    <lineage>
        <taxon>Bacteria</taxon>
        <taxon>Pseudomonadati</taxon>
        <taxon>Bacteroidota</taxon>
        <taxon>Flavobacteriia</taxon>
        <taxon>Flavobacteriales</taxon>
        <taxon>Flavobacteriaceae</taxon>
        <taxon>Tenacibaculum</taxon>
    </lineage>
</organism>
<accession>A0A4V2SLX9</accession>
<gene>
    <name evidence="9" type="ORF">EV195_10487</name>
</gene>
<keyword evidence="5" id="KW-1133">Transmembrane helix</keyword>
<evidence type="ECO:0000256" key="3">
    <source>
        <dbReference type="ARBA" id="ARBA00022475"/>
    </source>
</evidence>